<organism evidence="1 2">
    <name type="scientific">Pseudoglutamicibacter cumminsii</name>
    <dbReference type="NCBI Taxonomy" id="156979"/>
    <lineage>
        <taxon>Bacteria</taxon>
        <taxon>Bacillati</taxon>
        <taxon>Actinomycetota</taxon>
        <taxon>Actinomycetes</taxon>
        <taxon>Micrococcales</taxon>
        <taxon>Micrococcaceae</taxon>
        <taxon>Pseudoglutamicibacter</taxon>
    </lineage>
</organism>
<dbReference type="Gene3D" id="3.40.1000.10">
    <property type="entry name" value="Mog1/PsbP, alpha/beta/alpha sandwich"/>
    <property type="match status" value="1"/>
</dbReference>
<reference evidence="1" key="1">
    <citation type="submission" date="2023-05" db="EMBL/GenBank/DDBJ databases">
        <title>Cataloging the Phylogenetic Diversity of Human Bladder Bacteria.</title>
        <authorList>
            <person name="Du J."/>
        </authorList>
    </citation>
    <scope>NUCLEOTIDE SEQUENCE</scope>
    <source>
        <strain evidence="1">UMB9978</strain>
    </source>
</reference>
<dbReference type="EMBL" id="JASODW010000008">
    <property type="protein sequence ID" value="MDK6275537.1"/>
    <property type="molecule type" value="Genomic_DNA"/>
</dbReference>
<proteinExistence type="predicted"/>
<evidence type="ECO:0000313" key="2">
    <source>
        <dbReference type="Proteomes" id="UP001240483"/>
    </source>
</evidence>
<accession>A0AAP4C812</accession>
<dbReference type="RefSeq" id="WP_101630068.1">
    <property type="nucleotide sequence ID" value="NZ_JALXKR010000008.1"/>
</dbReference>
<sequence length="164" mass="19002">MSNPESGVTISEHPDAQFRLSIPDSWDMDMSGSEKGMFIYQDTTAWGGRFHPNVVVIQRSYDNRHETEEDYYKEILATDAGLAEQLTEYRNIHLGWDTLGDEDTPAILRVSSYRNDEGTPLMLYQWHAVRSGIEISFAVTFPTALYREWAQPAWLWSKDFEWTV</sequence>
<gene>
    <name evidence="1" type="ORF">QP116_07330</name>
</gene>
<dbReference type="Proteomes" id="UP001240483">
    <property type="component" value="Unassembled WGS sequence"/>
</dbReference>
<dbReference type="AlphaFoldDB" id="A0AAP4C812"/>
<protein>
    <submittedName>
        <fullName evidence="1">Uncharacterized protein</fullName>
    </submittedName>
</protein>
<comment type="caution">
    <text evidence="1">The sequence shown here is derived from an EMBL/GenBank/DDBJ whole genome shotgun (WGS) entry which is preliminary data.</text>
</comment>
<name>A0AAP4C812_9MICC</name>
<evidence type="ECO:0000313" key="1">
    <source>
        <dbReference type="EMBL" id="MDK6275537.1"/>
    </source>
</evidence>